<feature type="transmembrane region" description="Helical" evidence="1">
    <location>
        <begin position="92"/>
        <end position="113"/>
    </location>
</feature>
<evidence type="ECO:0000313" key="3">
    <source>
        <dbReference type="Proteomes" id="UP000010523"/>
    </source>
</evidence>
<comment type="caution">
    <text evidence="2">The sequence shown here is derived from an EMBL/GenBank/DDBJ whole genome shotgun (WGS) entry which is preliminary data.</text>
</comment>
<proteinExistence type="predicted"/>
<reference evidence="2 3" key="1">
    <citation type="journal article" date="2012" name="Appl. Environ. Microbiol.">
        <title>Genome Sequence of Thermotolerant Bacillus methanolicus: Features and Regulation Related to Methylotrophy and Production of L-Lysine and L-Glutamate from Methanol.</title>
        <authorList>
            <person name="Heggeset T.M."/>
            <person name="Krog A."/>
            <person name="Balzer S."/>
            <person name="Wentzel A."/>
            <person name="Ellingsen T.E."/>
            <person name="Brautaset T."/>
        </authorList>
    </citation>
    <scope>NUCLEOTIDE SEQUENCE [LARGE SCALE GENOMIC DNA]</scope>
    <source>
        <strain evidence="2 3">PB1</strain>
    </source>
</reference>
<dbReference type="eggNOG" id="COG1981">
    <property type="taxonomic scope" value="Bacteria"/>
</dbReference>
<keyword evidence="1" id="KW-1133">Transmembrane helix</keyword>
<evidence type="ECO:0000313" key="2">
    <source>
        <dbReference type="EMBL" id="EIJ81758.1"/>
    </source>
</evidence>
<feature type="transmembrane region" description="Helical" evidence="1">
    <location>
        <begin position="61"/>
        <end position="80"/>
    </location>
</feature>
<dbReference type="Proteomes" id="UP000010523">
    <property type="component" value="Unassembled WGS sequence"/>
</dbReference>
<dbReference type="AlphaFoldDB" id="I3E5I7"/>
<dbReference type="RefSeq" id="WP_003350503.1">
    <property type="nucleotide sequence ID" value="NZ_AFEU01000001.1"/>
</dbReference>
<protein>
    <recommendedName>
        <fullName evidence="4">DUF2269 domain-containing protein</fullName>
    </recommendedName>
</protein>
<name>I3E5I7_BACMT</name>
<keyword evidence="1" id="KW-0812">Transmembrane</keyword>
<dbReference type="PATRIC" id="fig|997296.3.peg.540"/>
<gene>
    <name evidence="2" type="ORF">PB1_02425</name>
</gene>
<accession>I3E5I7</accession>
<keyword evidence="3" id="KW-1185">Reference proteome</keyword>
<feature type="transmembrane region" description="Helical" evidence="1">
    <location>
        <begin position="139"/>
        <end position="160"/>
    </location>
</feature>
<organism evidence="2 3">
    <name type="scientific">Bacillus methanolicus PB1</name>
    <dbReference type="NCBI Taxonomy" id="997296"/>
    <lineage>
        <taxon>Bacteria</taxon>
        <taxon>Bacillati</taxon>
        <taxon>Bacillota</taxon>
        <taxon>Bacilli</taxon>
        <taxon>Bacillales</taxon>
        <taxon>Bacillaceae</taxon>
        <taxon>Bacillus</taxon>
    </lineage>
</organism>
<evidence type="ECO:0000256" key="1">
    <source>
        <dbReference type="SAM" id="Phobius"/>
    </source>
</evidence>
<evidence type="ECO:0008006" key="4">
    <source>
        <dbReference type="Google" id="ProtNLM"/>
    </source>
</evidence>
<sequence length="175" mass="19981">MKENKQKKLLLRNWLLIFHLFFTVMFLGGSFTQWVLLITILNTDSGNILTVSHSLMHTVDLSLIIPGLLGVIITGVMLSIKTHWGFTKYYWIITKEVLTLLIFGLGNILNIFVQRSIKITSSKGLHALQNPDYLFNRNMLLMAAAIQTTILVFIVVISVLKPWGKRKKKIISLQE</sequence>
<dbReference type="EMBL" id="AFEU01000001">
    <property type="protein sequence ID" value="EIJ81758.1"/>
    <property type="molecule type" value="Genomic_DNA"/>
</dbReference>
<dbReference type="STRING" id="997296.PB1_02425"/>
<dbReference type="OrthoDB" id="156858at2"/>
<feature type="transmembrane region" description="Helical" evidence="1">
    <location>
        <begin position="14"/>
        <end position="41"/>
    </location>
</feature>
<keyword evidence="1" id="KW-0472">Membrane</keyword>